<accession>A0A9Q1JPK2</accession>
<dbReference type="Pfam" id="PF00560">
    <property type="entry name" value="LRR_1"/>
    <property type="match status" value="4"/>
</dbReference>
<gene>
    <name evidence="11" type="ORF">Cgig2_027272</name>
</gene>
<dbReference type="AlphaFoldDB" id="A0A9Q1JPK2"/>
<dbReference type="PANTHER" id="PTHR48008:SF2">
    <property type="entry name" value="PROBABLY INACTIVE LEUCINE-RICH REPEAT RECEPTOR-LIKE PROTEIN KINASE IMK2"/>
    <property type="match status" value="1"/>
</dbReference>
<dbReference type="Pfam" id="PF13855">
    <property type="entry name" value="LRR_8"/>
    <property type="match status" value="2"/>
</dbReference>
<organism evidence="11 12">
    <name type="scientific">Carnegiea gigantea</name>
    <dbReference type="NCBI Taxonomy" id="171969"/>
    <lineage>
        <taxon>Eukaryota</taxon>
        <taxon>Viridiplantae</taxon>
        <taxon>Streptophyta</taxon>
        <taxon>Embryophyta</taxon>
        <taxon>Tracheophyta</taxon>
        <taxon>Spermatophyta</taxon>
        <taxon>Magnoliopsida</taxon>
        <taxon>eudicotyledons</taxon>
        <taxon>Gunneridae</taxon>
        <taxon>Pentapetalae</taxon>
        <taxon>Caryophyllales</taxon>
        <taxon>Cactineae</taxon>
        <taxon>Cactaceae</taxon>
        <taxon>Cactoideae</taxon>
        <taxon>Echinocereeae</taxon>
        <taxon>Carnegiea</taxon>
    </lineage>
</organism>
<dbReference type="InterPro" id="IPR052451">
    <property type="entry name" value="Ser/Thr_kinase-like"/>
</dbReference>
<feature type="transmembrane region" description="Helical" evidence="9">
    <location>
        <begin position="434"/>
        <end position="458"/>
    </location>
</feature>
<comment type="caution">
    <text evidence="11">The sequence shown here is derived from an EMBL/GenBank/DDBJ whole genome shotgun (WGS) entry which is preliminary data.</text>
</comment>
<keyword evidence="3 9" id="KW-0812">Transmembrane</keyword>
<dbReference type="PROSITE" id="PS50011">
    <property type="entry name" value="PROTEIN_KINASE_DOM"/>
    <property type="match status" value="1"/>
</dbReference>
<keyword evidence="5" id="KW-0677">Repeat</keyword>
<keyword evidence="4" id="KW-0732">Signal</keyword>
<dbReference type="FunFam" id="3.80.10.10:FF:000062">
    <property type="entry name" value="protein STRUBBELIG-RECEPTOR FAMILY 3"/>
    <property type="match status" value="1"/>
</dbReference>
<proteinExistence type="predicted"/>
<dbReference type="Pfam" id="PF08263">
    <property type="entry name" value="LRRNT_2"/>
    <property type="match status" value="1"/>
</dbReference>
<reference evidence="11" key="1">
    <citation type="submission" date="2022-04" db="EMBL/GenBank/DDBJ databases">
        <title>Carnegiea gigantea Genome sequencing and assembly v2.</title>
        <authorList>
            <person name="Copetti D."/>
            <person name="Sanderson M.J."/>
            <person name="Burquez A."/>
            <person name="Wojciechowski M.F."/>
        </authorList>
    </citation>
    <scope>NUCLEOTIDE SEQUENCE</scope>
    <source>
        <strain evidence="11">SGP5-SGP5p</strain>
        <tissue evidence="11">Aerial part</tissue>
    </source>
</reference>
<protein>
    <recommendedName>
        <fullName evidence="10">Protein kinase domain-containing protein</fullName>
    </recommendedName>
</protein>
<dbReference type="Gene3D" id="1.10.510.10">
    <property type="entry name" value="Transferase(Phosphotransferase) domain 1"/>
    <property type="match status" value="1"/>
</dbReference>
<dbReference type="InterPro" id="IPR003591">
    <property type="entry name" value="Leu-rich_rpt_typical-subtyp"/>
</dbReference>
<dbReference type="SUPFAM" id="SSF56112">
    <property type="entry name" value="Protein kinase-like (PK-like)"/>
    <property type="match status" value="1"/>
</dbReference>
<evidence type="ECO:0000259" key="10">
    <source>
        <dbReference type="PROSITE" id="PS50011"/>
    </source>
</evidence>
<dbReference type="Gene3D" id="3.80.10.10">
    <property type="entry name" value="Ribonuclease Inhibitor"/>
    <property type="match status" value="2"/>
</dbReference>
<dbReference type="CDD" id="cd14066">
    <property type="entry name" value="STKc_IRAK"/>
    <property type="match status" value="1"/>
</dbReference>
<feature type="domain" description="Protein kinase" evidence="10">
    <location>
        <begin position="517"/>
        <end position="792"/>
    </location>
</feature>
<dbReference type="InterPro" id="IPR013210">
    <property type="entry name" value="LRR_N_plant-typ"/>
</dbReference>
<evidence type="ECO:0000256" key="1">
    <source>
        <dbReference type="ARBA" id="ARBA00004167"/>
    </source>
</evidence>
<evidence type="ECO:0000256" key="3">
    <source>
        <dbReference type="ARBA" id="ARBA00022692"/>
    </source>
</evidence>
<dbReference type="OrthoDB" id="1890790at2759"/>
<keyword evidence="12" id="KW-1185">Reference proteome</keyword>
<dbReference type="InterPro" id="IPR032675">
    <property type="entry name" value="LRR_dom_sf"/>
</dbReference>
<dbReference type="InterPro" id="IPR001611">
    <property type="entry name" value="Leu-rich_rpt"/>
</dbReference>
<dbReference type="InterPro" id="IPR000719">
    <property type="entry name" value="Prot_kinase_dom"/>
</dbReference>
<dbReference type="InterPro" id="IPR001245">
    <property type="entry name" value="Ser-Thr/Tyr_kinase_cat_dom"/>
</dbReference>
<sequence length="807" mass="87181">MGSYQFHESASILVIYALFFSFAHLLFFSPKLAIAQQGDGVSITLSDFQALLAIKRELIDQRGTLKSWNGSRNSACSGSWAGIKCIKGQVVALQLPFKALGGRISSKIGLLKELRKLSLHDNLIRGTIPSSIGSLPNLRGLYLFNNRLSGLIPPSIGSSPQLQALDLSNNFLVGSVPSTLVSSPRIYRLNLSFNSLSGLIPPSFSSSPSLTFLALEHNNFSGLVPDSWGTPSKKGGNAVYQLRSLTLDYNSLYGTIPHSLGKLGKLEELSLSHNKLNGTIPDEITRLMDLRVLDLSANGINGSFPKGFDSLKNLSTLNLKANHLSGPIPRSIGNLSSIALLDLSQNNFTGEIPTSLETLSNLTSFNVSYNHLSGQVPPRLSKKFNSSSFVGNLQLCGFSTPNPCPSPPPVMSQAPSPSFEPKATHHRRLSTKDIILIVVGSLLVILLALFCVLLCCLIRKRTASKTKNGKRGGIEKSLATVGAGAGGGAASGEAGTNGGKLVLFDGPFVFTADDLLCATAEIMGKSPFGTVYKATLEDGTQVTVKRLREKLAKSPKEFEIEVAALGRVRHQNLLPLRAYYLGPKGEKLLVSDHLSKGSLSSFLHARGQETTVDWPTRMKIAMGITRGLNHLHTQENLVHGNLTSSDIYLDEQNNPKIADYSIHRLMTDSANTNAIATAGSTGYRAPELPKSKKPTTKTDIYSLGVIILELLTGKSPSETMDGSDLPQWVASTVKEEWTNEVFELDLMRDVSSTGDEMLNTLKLALHLVDQSPDSRPDAQQVLQQLEEINPTMAAELPTEEPAEKSHH</sequence>
<evidence type="ECO:0000256" key="4">
    <source>
        <dbReference type="ARBA" id="ARBA00022729"/>
    </source>
</evidence>
<dbReference type="GO" id="GO:0016020">
    <property type="term" value="C:membrane"/>
    <property type="evidence" value="ECO:0007669"/>
    <property type="project" value="UniProtKB-SubCell"/>
</dbReference>
<keyword evidence="7 9" id="KW-0472">Membrane</keyword>
<name>A0A9Q1JPK2_9CARY</name>
<keyword evidence="2" id="KW-0433">Leucine-rich repeat</keyword>
<dbReference type="SUPFAM" id="SSF52047">
    <property type="entry name" value="RNI-like"/>
    <property type="match status" value="1"/>
</dbReference>
<dbReference type="GO" id="GO:0005524">
    <property type="term" value="F:ATP binding"/>
    <property type="evidence" value="ECO:0007669"/>
    <property type="project" value="InterPro"/>
</dbReference>
<dbReference type="Proteomes" id="UP001153076">
    <property type="component" value="Unassembled WGS sequence"/>
</dbReference>
<evidence type="ECO:0000256" key="7">
    <source>
        <dbReference type="ARBA" id="ARBA00023136"/>
    </source>
</evidence>
<comment type="subcellular location">
    <subcellularLocation>
        <location evidence="1">Membrane</location>
        <topology evidence="1">Single-pass membrane protein</topology>
    </subcellularLocation>
</comment>
<dbReference type="FunFam" id="3.80.10.10:FF:000095">
    <property type="entry name" value="LRR receptor-like serine/threonine-protein kinase GSO1"/>
    <property type="match status" value="1"/>
</dbReference>
<evidence type="ECO:0000256" key="2">
    <source>
        <dbReference type="ARBA" id="ARBA00022614"/>
    </source>
</evidence>
<keyword evidence="8" id="KW-0675">Receptor</keyword>
<keyword evidence="6 9" id="KW-1133">Transmembrane helix</keyword>
<evidence type="ECO:0000256" key="6">
    <source>
        <dbReference type="ARBA" id="ARBA00022989"/>
    </source>
</evidence>
<dbReference type="InterPro" id="IPR011009">
    <property type="entry name" value="Kinase-like_dom_sf"/>
</dbReference>
<evidence type="ECO:0000256" key="8">
    <source>
        <dbReference type="ARBA" id="ARBA00023170"/>
    </source>
</evidence>
<dbReference type="EMBL" id="JAKOGI010000983">
    <property type="protein sequence ID" value="KAJ8428666.1"/>
    <property type="molecule type" value="Genomic_DNA"/>
</dbReference>
<dbReference type="SMART" id="SM00369">
    <property type="entry name" value="LRR_TYP"/>
    <property type="match status" value="6"/>
</dbReference>
<evidence type="ECO:0000313" key="11">
    <source>
        <dbReference type="EMBL" id="KAJ8428666.1"/>
    </source>
</evidence>
<dbReference type="PANTHER" id="PTHR48008">
    <property type="entry name" value="LEUCINE-RICH REPEAT RECEPTOR-LIKE PROTEIN KINASE IMK3-RELATED"/>
    <property type="match status" value="1"/>
</dbReference>
<evidence type="ECO:0000256" key="5">
    <source>
        <dbReference type="ARBA" id="ARBA00022737"/>
    </source>
</evidence>
<evidence type="ECO:0000256" key="9">
    <source>
        <dbReference type="SAM" id="Phobius"/>
    </source>
</evidence>
<dbReference type="GO" id="GO:0004672">
    <property type="term" value="F:protein kinase activity"/>
    <property type="evidence" value="ECO:0007669"/>
    <property type="project" value="InterPro"/>
</dbReference>
<dbReference type="Pfam" id="PF07714">
    <property type="entry name" value="PK_Tyr_Ser-Thr"/>
    <property type="match status" value="1"/>
</dbReference>
<evidence type="ECO:0000313" key="12">
    <source>
        <dbReference type="Proteomes" id="UP001153076"/>
    </source>
</evidence>
<dbReference type="Gene3D" id="3.30.200.20">
    <property type="entry name" value="Phosphorylase Kinase, domain 1"/>
    <property type="match status" value="1"/>
</dbReference>